<organism evidence="2 3">
    <name type="scientific">Dreissena polymorpha</name>
    <name type="common">Zebra mussel</name>
    <name type="synonym">Mytilus polymorpha</name>
    <dbReference type="NCBI Taxonomy" id="45954"/>
    <lineage>
        <taxon>Eukaryota</taxon>
        <taxon>Metazoa</taxon>
        <taxon>Spiralia</taxon>
        <taxon>Lophotrochozoa</taxon>
        <taxon>Mollusca</taxon>
        <taxon>Bivalvia</taxon>
        <taxon>Autobranchia</taxon>
        <taxon>Heteroconchia</taxon>
        <taxon>Euheterodonta</taxon>
        <taxon>Imparidentia</taxon>
        <taxon>Neoheterodontei</taxon>
        <taxon>Myida</taxon>
        <taxon>Dreissenoidea</taxon>
        <taxon>Dreissenidae</taxon>
        <taxon>Dreissena</taxon>
    </lineage>
</organism>
<evidence type="ECO:0000256" key="1">
    <source>
        <dbReference type="SAM" id="MobiDB-lite"/>
    </source>
</evidence>
<dbReference type="AlphaFoldDB" id="A0A9D4R6Y0"/>
<feature type="compositionally biased region" description="Polar residues" evidence="1">
    <location>
        <begin position="1"/>
        <end position="11"/>
    </location>
</feature>
<evidence type="ECO:0000313" key="2">
    <source>
        <dbReference type="EMBL" id="KAH3855510.1"/>
    </source>
</evidence>
<protein>
    <submittedName>
        <fullName evidence="2">Uncharacterized protein</fullName>
    </submittedName>
</protein>
<comment type="caution">
    <text evidence="2">The sequence shown here is derived from an EMBL/GenBank/DDBJ whole genome shotgun (WGS) entry which is preliminary data.</text>
</comment>
<reference evidence="2" key="2">
    <citation type="submission" date="2020-11" db="EMBL/GenBank/DDBJ databases">
        <authorList>
            <person name="McCartney M.A."/>
            <person name="Auch B."/>
            <person name="Kono T."/>
            <person name="Mallez S."/>
            <person name="Becker A."/>
            <person name="Gohl D.M."/>
            <person name="Silverstein K.A.T."/>
            <person name="Koren S."/>
            <person name="Bechman K.B."/>
            <person name="Herman A."/>
            <person name="Abrahante J.E."/>
            <person name="Garbe J."/>
        </authorList>
    </citation>
    <scope>NUCLEOTIDE SEQUENCE</scope>
    <source>
        <strain evidence="2">Duluth1</strain>
        <tissue evidence="2">Whole animal</tissue>
    </source>
</reference>
<proteinExistence type="predicted"/>
<evidence type="ECO:0000313" key="3">
    <source>
        <dbReference type="Proteomes" id="UP000828390"/>
    </source>
</evidence>
<sequence length="52" mass="5749">MTGVSSISTRFQPDCSSSSSSSIRRLSSCNSFSSSCNQQQHQHVERPWPQST</sequence>
<gene>
    <name evidence="2" type="ORF">DPMN_098078</name>
</gene>
<keyword evidence="3" id="KW-1185">Reference proteome</keyword>
<name>A0A9D4R6Y0_DREPO</name>
<dbReference type="Proteomes" id="UP000828390">
    <property type="component" value="Unassembled WGS sequence"/>
</dbReference>
<dbReference type="EMBL" id="JAIWYP010000003">
    <property type="protein sequence ID" value="KAH3855510.1"/>
    <property type="molecule type" value="Genomic_DNA"/>
</dbReference>
<accession>A0A9D4R6Y0</accession>
<reference evidence="2" key="1">
    <citation type="journal article" date="2019" name="bioRxiv">
        <title>The Genome of the Zebra Mussel, Dreissena polymorpha: A Resource for Invasive Species Research.</title>
        <authorList>
            <person name="McCartney M.A."/>
            <person name="Auch B."/>
            <person name="Kono T."/>
            <person name="Mallez S."/>
            <person name="Zhang Y."/>
            <person name="Obille A."/>
            <person name="Becker A."/>
            <person name="Abrahante J.E."/>
            <person name="Garbe J."/>
            <person name="Badalamenti J.P."/>
            <person name="Herman A."/>
            <person name="Mangelson H."/>
            <person name="Liachko I."/>
            <person name="Sullivan S."/>
            <person name="Sone E.D."/>
            <person name="Koren S."/>
            <person name="Silverstein K.A.T."/>
            <person name="Beckman K.B."/>
            <person name="Gohl D.M."/>
        </authorList>
    </citation>
    <scope>NUCLEOTIDE SEQUENCE</scope>
    <source>
        <strain evidence="2">Duluth1</strain>
        <tissue evidence="2">Whole animal</tissue>
    </source>
</reference>
<feature type="compositionally biased region" description="Low complexity" evidence="1">
    <location>
        <begin position="15"/>
        <end position="36"/>
    </location>
</feature>
<feature type="region of interest" description="Disordered" evidence="1">
    <location>
        <begin position="1"/>
        <end position="52"/>
    </location>
</feature>